<dbReference type="RefSeq" id="WP_146867494.1">
    <property type="nucleotide sequence ID" value="NZ_BKAU01000009.1"/>
</dbReference>
<name>A0A512RT45_9BACT</name>
<feature type="region of interest" description="Disordered" evidence="2">
    <location>
        <begin position="159"/>
        <end position="183"/>
    </location>
</feature>
<feature type="domain" description="Peptidase S9 prolyl oligopeptidase catalytic" evidence="4">
    <location>
        <begin position="743"/>
        <end position="945"/>
    </location>
</feature>
<evidence type="ECO:0000259" key="4">
    <source>
        <dbReference type="Pfam" id="PF00326"/>
    </source>
</evidence>
<dbReference type="InterPro" id="IPR029058">
    <property type="entry name" value="AB_hydrolase_fold"/>
</dbReference>
<protein>
    <submittedName>
        <fullName evidence="5">Peptidase S9</fullName>
    </submittedName>
</protein>
<comment type="caution">
    <text evidence="5">The sequence shown here is derived from an EMBL/GenBank/DDBJ whole genome shotgun (WGS) entry which is preliminary data.</text>
</comment>
<dbReference type="SUPFAM" id="SSF82171">
    <property type="entry name" value="DPP6 N-terminal domain-like"/>
    <property type="match status" value="1"/>
</dbReference>
<dbReference type="GO" id="GO:0004252">
    <property type="term" value="F:serine-type endopeptidase activity"/>
    <property type="evidence" value="ECO:0007669"/>
    <property type="project" value="TreeGrafter"/>
</dbReference>
<evidence type="ECO:0000313" key="5">
    <source>
        <dbReference type="EMBL" id="GEP98871.1"/>
    </source>
</evidence>
<evidence type="ECO:0000256" key="1">
    <source>
        <dbReference type="ARBA" id="ARBA00022801"/>
    </source>
</evidence>
<gene>
    <name evidence="5" type="ORF">CCY01nite_51310</name>
</gene>
<dbReference type="AlphaFoldDB" id="A0A512RT45"/>
<dbReference type="Proteomes" id="UP000321436">
    <property type="component" value="Unassembled WGS sequence"/>
</dbReference>
<organism evidence="5 6">
    <name type="scientific">Chitinophaga cymbidii</name>
    <dbReference type="NCBI Taxonomy" id="1096750"/>
    <lineage>
        <taxon>Bacteria</taxon>
        <taxon>Pseudomonadati</taxon>
        <taxon>Bacteroidota</taxon>
        <taxon>Chitinophagia</taxon>
        <taxon>Chitinophagales</taxon>
        <taxon>Chitinophagaceae</taxon>
        <taxon>Chitinophaga</taxon>
    </lineage>
</organism>
<feature type="chain" id="PRO_5022069759" evidence="3">
    <location>
        <begin position="22"/>
        <end position="971"/>
    </location>
</feature>
<dbReference type="PANTHER" id="PTHR42776">
    <property type="entry name" value="SERINE PEPTIDASE S9 FAMILY MEMBER"/>
    <property type="match status" value="1"/>
</dbReference>
<evidence type="ECO:0000256" key="2">
    <source>
        <dbReference type="SAM" id="MobiDB-lite"/>
    </source>
</evidence>
<dbReference type="PANTHER" id="PTHR42776:SF27">
    <property type="entry name" value="DIPEPTIDYL PEPTIDASE FAMILY MEMBER 6"/>
    <property type="match status" value="1"/>
</dbReference>
<accession>A0A512RT45</accession>
<feature type="region of interest" description="Disordered" evidence="2">
    <location>
        <begin position="197"/>
        <end position="220"/>
    </location>
</feature>
<feature type="signal peptide" evidence="3">
    <location>
        <begin position="1"/>
        <end position="21"/>
    </location>
</feature>
<dbReference type="Pfam" id="PF00326">
    <property type="entry name" value="Peptidase_S9"/>
    <property type="match status" value="1"/>
</dbReference>
<dbReference type="InterPro" id="IPR001375">
    <property type="entry name" value="Peptidase_S9_cat"/>
</dbReference>
<reference evidence="5 6" key="1">
    <citation type="submission" date="2019-07" db="EMBL/GenBank/DDBJ databases">
        <title>Whole genome shotgun sequence of Chitinophaga cymbidii NBRC 109752.</title>
        <authorList>
            <person name="Hosoyama A."/>
            <person name="Uohara A."/>
            <person name="Ohji S."/>
            <person name="Ichikawa N."/>
        </authorList>
    </citation>
    <scope>NUCLEOTIDE SEQUENCE [LARGE SCALE GENOMIC DNA]</scope>
    <source>
        <strain evidence="5 6">NBRC 109752</strain>
    </source>
</reference>
<evidence type="ECO:0000313" key="6">
    <source>
        <dbReference type="Proteomes" id="UP000321436"/>
    </source>
</evidence>
<dbReference type="OrthoDB" id="9812921at2"/>
<keyword evidence="6" id="KW-1185">Reference proteome</keyword>
<evidence type="ECO:0000256" key="3">
    <source>
        <dbReference type="SAM" id="SignalP"/>
    </source>
</evidence>
<sequence>MTRSVKWLVSLSVLLPAITHAQSKKPLDHSVYDGWQSIGVKTISNNGVWTAYTVTPQEGDATLVVRNLQNGREVSVPRGASPVITEDARFVVFTIKPFFKDVRQARIKKKKPDEMPKDSMGILSLNDLGITKIPLVKSFKTPEKGNGLLAYLIERPKPDTAAKRPKRPIPRIIDATDEGEDNRGKFLADEGEALVSGGQFPADADNDKPGGPGSADPGDLVIRNLRTGEEDTIRSVSSYTLSEPGNKIALVIHPPKKDSLAKAGVWLWDVAKRTADTLSRGHGVFIHFAFDEKGTQLAYLGSRDSAKALQKFHALYYFRNGQDSATITVSKSTAGMPSGWSVSENGTPRFSKNGEKLFFGTAPIPEPKDTNIVDFEVAKVDIWHYKDDFLQTMQLKSLNRDLNMNYTAVYYPRQQRMVQLNDEQLERLSTADEGNALYALGITDVHQRIALQWTGSTLKSAYLVNTQTGARKLVKADIDGIFSISPQGRYILWFDMKAGNWNSYETATGITRNISSNIPIQLTDEEIDMPDDPRPYGAAGWLENDRYVYLYDRYDIWQADPSGKEPPVMITKGFGRETKTVLRNVRLDKEERFLKLKQTLLLSAQNDSSRFGGFYTVKLNDKKAPRQVVMGPYTYTQPDKAKDADVYIFQRHNYVESPDLFGGRDIATATRLSRLNPQQANYNWGTAELFTWDTYNGKTTQGILYKPEDFDPNKKYPVIMYFYERLTDGLYTYQPPAPTPSRLNISFFVSRGYVVLAPDIRYETGHPGKSAYDYVVSGAEALAKNPWIDRSNMAIQGQSWGGYQVAYLITATPLFKAAWAGAPVANMTSAYGGIRWESGMNRQFQYEHTQSRIGATLWDKPELYIENSPLFHLPKVTTPIVLMHNDADGAVPWYQSIEMFTGLRRLGKPVWLLNYNNDAHNLMQRTNRKDIQIRQQQFFDHYLKGAPAPVWLSKGVPATEKGKNWGFDLED</sequence>
<proteinExistence type="predicted"/>
<dbReference type="GO" id="GO:0006508">
    <property type="term" value="P:proteolysis"/>
    <property type="evidence" value="ECO:0007669"/>
    <property type="project" value="InterPro"/>
</dbReference>
<dbReference type="EMBL" id="BKAU01000009">
    <property type="protein sequence ID" value="GEP98871.1"/>
    <property type="molecule type" value="Genomic_DNA"/>
</dbReference>
<keyword evidence="3" id="KW-0732">Signal</keyword>
<dbReference type="SUPFAM" id="SSF53474">
    <property type="entry name" value="alpha/beta-Hydrolases"/>
    <property type="match status" value="1"/>
</dbReference>
<keyword evidence="1" id="KW-0378">Hydrolase</keyword>
<dbReference type="Gene3D" id="3.40.50.1820">
    <property type="entry name" value="alpha/beta hydrolase"/>
    <property type="match status" value="1"/>
</dbReference>